<dbReference type="AlphaFoldDB" id="A0A561R990"/>
<dbReference type="Proteomes" id="UP000320653">
    <property type="component" value="Unassembled WGS sequence"/>
</dbReference>
<name>A0A561R990_9HYPH</name>
<organism evidence="1 2">
    <name type="scientific">Neorhizobium alkalisoli</name>
    <dbReference type="NCBI Taxonomy" id="528178"/>
    <lineage>
        <taxon>Bacteria</taxon>
        <taxon>Pseudomonadati</taxon>
        <taxon>Pseudomonadota</taxon>
        <taxon>Alphaproteobacteria</taxon>
        <taxon>Hyphomicrobiales</taxon>
        <taxon>Rhizobiaceae</taxon>
        <taxon>Rhizobium/Agrobacterium group</taxon>
        <taxon>Neorhizobium</taxon>
    </lineage>
</organism>
<dbReference type="EMBL" id="VIWP01000001">
    <property type="protein sequence ID" value="TWF59176.1"/>
    <property type="molecule type" value="Genomic_DNA"/>
</dbReference>
<sequence length="88" mass="9028">MSSFPPAISIAFCEAALAPLGIIHAHDHDGKDRPSAKLGADFRVFGLDDAALIDIGLAGEFHPGLQPPATLFGSGFAQTVAATSIIDV</sequence>
<gene>
    <name evidence="1" type="ORF">FHW37_101982</name>
</gene>
<evidence type="ECO:0000313" key="1">
    <source>
        <dbReference type="EMBL" id="TWF59176.1"/>
    </source>
</evidence>
<reference evidence="1 2" key="1">
    <citation type="submission" date="2019-06" db="EMBL/GenBank/DDBJ databases">
        <title>Sorghum-associated microbial communities from plants grown in Nebraska, USA.</title>
        <authorList>
            <person name="Schachtman D."/>
        </authorList>
    </citation>
    <scope>NUCLEOTIDE SEQUENCE [LARGE SCALE GENOMIC DNA]</scope>
    <source>
        <strain evidence="1 2">1225</strain>
    </source>
</reference>
<protein>
    <submittedName>
        <fullName evidence="1">Uncharacterized protein</fullName>
    </submittedName>
</protein>
<keyword evidence="2" id="KW-1185">Reference proteome</keyword>
<proteinExistence type="predicted"/>
<accession>A0A561R990</accession>
<evidence type="ECO:0000313" key="2">
    <source>
        <dbReference type="Proteomes" id="UP000320653"/>
    </source>
</evidence>
<comment type="caution">
    <text evidence="1">The sequence shown here is derived from an EMBL/GenBank/DDBJ whole genome shotgun (WGS) entry which is preliminary data.</text>
</comment>